<dbReference type="AlphaFoldDB" id="A0AAD8EL94"/>
<evidence type="ECO:0000313" key="1">
    <source>
        <dbReference type="EMBL" id="KAJ9594820.1"/>
    </source>
</evidence>
<feature type="non-terminal residue" evidence="1">
    <location>
        <position position="1"/>
    </location>
</feature>
<evidence type="ECO:0000313" key="2">
    <source>
        <dbReference type="Proteomes" id="UP001233999"/>
    </source>
</evidence>
<sequence length="59" mass="6530">YKYSTTRNISPSSVASASRWCSLTVDSTVNVVIHNRVYSKGTPVEGETRALESILRGRE</sequence>
<dbReference type="Proteomes" id="UP001233999">
    <property type="component" value="Unassembled WGS sequence"/>
</dbReference>
<feature type="non-terminal residue" evidence="1">
    <location>
        <position position="59"/>
    </location>
</feature>
<dbReference type="EMBL" id="JASPKZ010002713">
    <property type="protein sequence ID" value="KAJ9594820.1"/>
    <property type="molecule type" value="Genomic_DNA"/>
</dbReference>
<proteinExistence type="predicted"/>
<reference evidence="1" key="2">
    <citation type="submission" date="2023-05" db="EMBL/GenBank/DDBJ databases">
        <authorList>
            <person name="Fouks B."/>
        </authorList>
    </citation>
    <scope>NUCLEOTIDE SEQUENCE</scope>
    <source>
        <strain evidence="1">Stay&amp;Tobe</strain>
        <tissue evidence="1">Testes</tissue>
    </source>
</reference>
<reference evidence="1" key="1">
    <citation type="journal article" date="2023" name="IScience">
        <title>Live-bearing cockroach genome reveals convergent evolutionary mechanisms linked to viviparity in insects and beyond.</title>
        <authorList>
            <person name="Fouks B."/>
            <person name="Harrison M.C."/>
            <person name="Mikhailova A.A."/>
            <person name="Marchal E."/>
            <person name="English S."/>
            <person name="Carruthers M."/>
            <person name="Jennings E.C."/>
            <person name="Chiamaka E.L."/>
            <person name="Frigard R.A."/>
            <person name="Pippel M."/>
            <person name="Attardo G.M."/>
            <person name="Benoit J.B."/>
            <person name="Bornberg-Bauer E."/>
            <person name="Tobe S.S."/>
        </authorList>
    </citation>
    <scope>NUCLEOTIDE SEQUENCE</scope>
    <source>
        <strain evidence="1">Stay&amp;Tobe</strain>
    </source>
</reference>
<gene>
    <name evidence="1" type="ORF">L9F63_013857</name>
</gene>
<accession>A0AAD8EL94</accession>
<keyword evidence="2" id="KW-1185">Reference proteome</keyword>
<protein>
    <submittedName>
        <fullName evidence="1">Uncharacterized protein</fullName>
    </submittedName>
</protein>
<name>A0AAD8EL94_DIPPU</name>
<comment type="caution">
    <text evidence="1">The sequence shown here is derived from an EMBL/GenBank/DDBJ whole genome shotgun (WGS) entry which is preliminary data.</text>
</comment>
<organism evidence="1 2">
    <name type="scientific">Diploptera punctata</name>
    <name type="common">Pacific beetle cockroach</name>
    <dbReference type="NCBI Taxonomy" id="6984"/>
    <lineage>
        <taxon>Eukaryota</taxon>
        <taxon>Metazoa</taxon>
        <taxon>Ecdysozoa</taxon>
        <taxon>Arthropoda</taxon>
        <taxon>Hexapoda</taxon>
        <taxon>Insecta</taxon>
        <taxon>Pterygota</taxon>
        <taxon>Neoptera</taxon>
        <taxon>Polyneoptera</taxon>
        <taxon>Dictyoptera</taxon>
        <taxon>Blattodea</taxon>
        <taxon>Blaberoidea</taxon>
        <taxon>Blaberidae</taxon>
        <taxon>Diplopterinae</taxon>
        <taxon>Diploptera</taxon>
    </lineage>
</organism>